<feature type="domain" description="PE" evidence="1">
    <location>
        <begin position="5"/>
        <end position="92"/>
    </location>
</feature>
<dbReference type="AlphaFoldDB" id="A0A1G4X3W1"/>
<protein>
    <submittedName>
        <fullName evidence="3">PE family protein</fullName>
    </submittedName>
</protein>
<dbReference type="Proteomes" id="UP000199707">
    <property type="component" value="Unassembled WGS sequence"/>
</dbReference>
<dbReference type="Gene3D" id="1.10.287.850">
    <property type="entry name" value="HP0062-like domain"/>
    <property type="match status" value="1"/>
</dbReference>
<reference evidence="2 5" key="3">
    <citation type="submission" date="2020-07" db="EMBL/GenBank/DDBJ databases">
        <title>Draft genome sequence of four isobutane-metabolizing strains capable of cometabolically degrading diverse ether contaminants.</title>
        <authorList>
            <person name="Chen W."/>
            <person name="Faulkner N."/>
            <person name="Smith C."/>
            <person name="Hyman M."/>
        </authorList>
    </citation>
    <scope>NUCLEOTIDE SEQUENCE [LARGE SCALE GENOMIC DNA]</scope>
    <source>
        <strain evidence="2 5">2A</strain>
    </source>
</reference>
<dbReference type="Proteomes" id="UP000515498">
    <property type="component" value="Chromosome"/>
</dbReference>
<reference evidence="4" key="1">
    <citation type="submission" date="2016-10" db="EMBL/GenBank/DDBJ databases">
        <authorList>
            <person name="Varghese N."/>
            <person name="Submissions S."/>
        </authorList>
    </citation>
    <scope>NUCLEOTIDE SEQUENCE [LARGE SCALE GENOMIC DNA]</scope>
    <source>
        <strain evidence="4">UNC267MFSha1.1M11</strain>
    </source>
</reference>
<dbReference type="EMBL" id="CP059894">
    <property type="protein sequence ID" value="QNJ93242.1"/>
    <property type="molecule type" value="Genomic_DNA"/>
</dbReference>
<dbReference type="STRING" id="1502745.SAMN02799620_06276"/>
<accession>A0A1G4X3W1</accession>
<evidence type="ECO:0000313" key="2">
    <source>
        <dbReference type="EMBL" id="QNJ93242.1"/>
    </source>
</evidence>
<dbReference type="RefSeq" id="WP_090364747.1">
    <property type="nucleotide sequence ID" value="NZ_CP059894.1"/>
</dbReference>
<name>A0A1G4X3W1_9MYCO</name>
<dbReference type="InterPro" id="IPR000084">
    <property type="entry name" value="PE-PGRS_N"/>
</dbReference>
<evidence type="ECO:0000313" key="3">
    <source>
        <dbReference type="EMBL" id="SCX34250.1"/>
    </source>
</evidence>
<gene>
    <name evidence="2" type="ORF">HZU40_02360</name>
    <name evidence="3" type="ORF">SAMN02799620_06276</name>
</gene>
<evidence type="ECO:0000313" key="5">
    <source>
        <dbReference type="Proteomes" id="UP000515498"/>
    </source>
</evidence>
<reference evidence="3" key="2">
    <citation type="submission" date="2016-10" db="EMBL/GenBank/DDBJ databases">
        <authorList>
            <person name="de Groot N.N."/>
        </authorList>
    </citation>
    <scope>NUCLEOTIDE SEQUENCE [LARGE SCALE GENOMIC DNA]</scope>
    <source>
        <strain evidence="3">UNC267MFSha1.1M11</strain>
    </source>
</reference>
<evidence type="ECO:0000313" key="4">
    <source>
        <dbReference type="Proteomes" id="UP000199707"/>
    </source>
</evidence>
<dbReference type="Pfam" id="PF00934">
    <property type="entry name" value="PE"/>
    <property type="match status" value="1"/>
</dbReference>
<sequence>MQPMEHSPAVLGIGSQVVANGGRGLATGTTATGEAMALLPAGAEEVSVQAALAFASEAAQVAALNAYAQQELARAGAAYLESSGIYTTVDAEGAATLM</sequence>
<dbReference type="KEGG" id="mflu:HZU40_02360"/>
<dbReference type="EMBL" id="FMUB01000022">
    <property type="protein sequence ID" value="SCX34250.1"/>
    <property type="molecule type" value="Genomic_DNA"/>
</dbReference>
<evidence type="ECO:0000259" key="1">
    <source>
        <dbReference type="Pfam" id="PF00934"/>
    </source>
</evidence>
<organism evidence="3 4">
    <name type="scientific">Mycolicibacterium fluoranthenivorans</name>
    <dbReference type="NCBI Taxonomy" id="258505"/>
    <lineage>
        <taxon>Bacteria</taxon>
        <taxon>Bacillati</taxon>
        <taxon>Actinomycetota</taxon>
        <taxon>Actinomycetes</taxon>
        <taxon>Mycobacteriales</taxon>
        <taxon>Mycobacteriaceae</taxon>
        <taxon>Mycolicibacterium</taxon>
    </lineage>
</organism>
<proteinExistence type="predicted"/>